<proteinExistence type="predicted"/>
<feature type="non-terminal residue" evidence="1">
    <location>
        <position position="378"/>
    </location>
</feature>
<accession>A0A0F8ZS27</accession>
<reference evidence="1" key="1">
    <citation type="journal article" date="2015" name="Nature">
        <title>Complex archaea that bridge the gap between prokaryotes and eukaryotes.</title>
        <authorList>
            <person name="Spang A."/>
            <person name="Saw J.H."/>
            <person name="Jorgensen S.L."/>
            <person name="Zaremba-Niedzwiedzka K."/>
            <person name="Martijn J."/>
            <person name="Lind A.E."/>
            <person name="van Eijk R."/>
            <person name="Schleper C."/>
            <person name="Guy L."/>
            <person name="Ettema T.J."/>
        </authorList>
    </citation>
    <scope>NUCLEOTIDE SEQUENCE</scope>
</reference>
<feature type="non-terminal residue" evidence="1">
    <location>
        <position position="1"/>
    </location>
</feature>
<dbReference type="SUPFAM" id="SSF56112">
    <property type="entry name" value="Protein kinase-like (PK-like)"/>
    <property type="match status" value="1"/>
</dbReference>
<dbReference type="InterPro" id="IPR011009">
    <property type="entry name" value="Kinase-like_dom_sf"/>
</dbReference>
<protein>
    <recommendedName>
        <fullName evidence="2">Protein kinase domain-containing protein</fullName>
    </recommendedName>
</protein>
<gene>
    <name evidence="1" type="ORF">LCGC14_2936080</name>
</gene>
<comment type="caution">
    <text evidence="1">The sequence shown here is derived from an EMBL/GenBank/DDBJ whole genome shotgun (WGS) entry which is preliminary data.</text>
</comment>
<organism evidence="1">
    <name type="scientific">marine sediment metagenome</name>
    <dbReference type="NCBI Taxonomy" id="412755"/>
    <lineage>
        <taxon>unclassified sequences</taxon>
        <taxon>metagenomes</taxon>
        <taxon>ecological metagenomes</taxon>
    </lineage>
</organism>
<evidence type="ECO:0000313" key="1">
    <source>
        <dbReference type="EMBL" id="KKK69234.1"/>
    </source>
</evidence>
<dbReference type="AlphaFoldDB" id="A0A0F8ZS27"/>
<dbReference type="Gene3D" id="1.10.510.10">
    <property type="entry name" value="Transferase(Phosphotransferase) domain 1"/>
    <property type="match status" value="1"/>
</dbReference>
<dbReference type="EMBL" id="LAZR01058750">
    <property type="protein sequence ID" value="KKK69234.1"/>
    <property type="molecule type" value="Genomic_DNA"/>
</dbReference>
<evidence type="ECO:0008006" key="2">
    <source>
        <dbReference type="Google" id="ProtNLM"/>
    </source>
</evidence>
<sequence length="378" mass="44018">PDTYPLCKTFTKSFRQKTILDDKLSFSLIKRMQETIKHIHSKGILIVDINELNFLIENYFSEIFFIDVDSYKTPSFPPTAIMQNIRDRHSSSFSTNTDWFSFGIVSFQMFIGIHPFQGKYKPYGHLDADKRLDARMKNNISIFRDDVTYPRICRSLEIIPEAYRRWYEAIFEGKTRVPPPDDITAAIIITPEYQEMKSDSDLEIIKIQDFKEEIIDYFSDNGIEIVETLNKIYTNNDPYEIKKDCAIAITPKGNVPYVGWLKNKELCLYNLEEKKDLPVELTAEKIMSYNGRIFTKNKDKLSEINFIELANSTQASSRIVCNVLEKATVLYDGLVLQNMLGSFIISIFPKINHCYQLNISELNEHKIIDDKYENHVLV</sequence>
<name>A0A0F8ZS27_9ZZZZ</name>